<feature type="transmembrane region" description="Helical" evidence="6">
    <location>
        <begin position="227"/>
        <end position="245"/>
    </location>
</feature>
<feature type="domain" description="Major facilitator superfamily (MFS) profile" evidence="7">
    <location>
        <begin position="12"/>
        <end position="462"/>
    </location>
</feature>
<feature type="transmembrane region" description="Helical" evidence="6">
    <location>
        <begin position="103"/>
        <end position="128"/>
    </location>
</feature>
<proteinExistence type="predicted"/>
<organism evidence="8 9">
    <name type="scientific">Geomicrobium sediminis</name>
    <dbReference type="NCBI Taxonomy" id="1347788"/>
    <lineage>
        <taxon>Bacteria</taxon>
        <taxon>Bacillati</taxon>
        <taxon>Bacillota</taxon>
        <taxon>Bacilli</taxon>
        <taxon>Bacillales</taxon>
        <taxon>Geomicrobium</taxon>
    </lineage>
</organism>
<feature type="transmembrane region" description="Helical" evidence="6">
    <location>
        <begin position="439"/>
        <end position="458"/>
    </location>
</feature>
<evidence type="ECO:0000313" key="8">
    <source>
        <dbReference type="EMBL" id="MBM7630998.1"/>
    </source>
</evidence>
<dbReference type="Gene3D" id="1.20.1250.20">
    <property type="entry name" value="MFS general substrate transporter like domains"/>
    <property type="match status" value="1"/>
</dbReference>
<evidence type="ECO:0000256" key="2">
    <source>
        <dbReference type="ARBA" id="ARBA00022448"/>
    </source>
</evidence>
<feature type="transmembrane region" description="Helical" evidence="6">
    <location>
        <begin position="165"/>
        <end position="187"/>
    </location>
</feature>
<dbReference type="InterPro" id="IPR036259">
    <property type="entry name" value="MFS_trans_sf"/>
</dbReference>
<evidence type="ECO:0000256" key="5">
    <source>
        <dbReference type="ARBA" id="ARBA00023136"/>
    </source>
</evidence>
<evidence type="ECO:0000313" key="9">
    <source>
        <dbReference type="Proteomes" id="UP000741863"/>
    </source>
</evidence>
<name>A0ABS2P6H9_9BACL</name>
<feature type="transmembrane region" description="Helical" evidence="6">
    <location>
        <begin position="140"/>
        <end position="159"/>
    </location>
</feature>
<dbReference type="PANTHER" id="PTHR42718">
    <property type="entry name" value="MAJOR FACILITATOR SUPERFAMILY MULTIDRUG TRANSPORTER MFSC"/>
    <property type="match status" value="1"/>
</dbReference>
<dbReference type="PRINTS" id="PR01036">
    <property type="entry name" value="TCRTETB"/>
</dbReference>
<dbReference type="Proteomes" id="UP000741863">
    <property type="component" value="Unassembled WGS sequence"/>
</dbReference>
<dbReference type="PROSITE" id="PS50850">
    <property type="entry name" value="MFS"/>
    <property type="match status" value="1"/>
</dbReference>
<gene>
    <name evidence="8" type="ORF">JOD17_000089</name>
</gene>
<evidence type="ECO:0000256" key="4">
    <source>
        <dbReference type="ARBA" id="ARBA00022989"/>
    </source>
</evidence>
<keyword evidence="9" id="KW-1185">Reference proteome</keyword>
<feature type="transmembrane region" description="Helical" evidence="6">
    <location>
        <begin position="295"/>
        <end position="319"/>
    </location>
</feature>
<feature type="transmembrane region" description="Helical" evidence="6">
    <location>
        <begin position="50"/>
        <end position="69"/>
    </location>
</feature>
<keyword evidence="5 6" id="KW-0472">Membrane</keyword>
<feature type="transmembrane region" description="Helical" evidence="6">
    <location>
        <begin position="78"/>
        <end position="97"/>
    </location>
</feature>
<keyword evidence="4 6" id="KW-1133">Transmembrane helix</keyword>
<dbReference type="SUPFAM" id="SSF103473">
    <property type="entry name" value="MFS general substrate transporter"/>
    <property type="match status" value="1"/>
</dbReference>
<feature type="transmembrane region" description="Helical" evidence="6">
    <location>
        <begin position="9"/>
        <end position="30"/>
    </location>
</feature>
<feature type="transmembrane region" description="Helical" evidence="6">
    <location>
        <begin position="265"/>
        <end position="289"/>
    </location>
</feature>
<evidence type="ECO:0000256" key="1">
    <source>
        <dbReference type="ARBA" id="ARBA00004651"/>
    </source>
</evidence>
<protein>
    <submittedName>
        <fullName evidence="8">MFS family permease</fullName>
    </submittedName>
</protein>
<keyword evidence="3 6" id="KW-0812">Transmembrane</keyword>
<dbReference type="InterPro" id="IPR020846">
    <property type="entry name" value="MFS_dom"/>
</dbReference>
<sequence>MLHNKEKPTYIVVAAIIGGGFALVVTNSAFNVLIPGLSNLYEIKTSEASWLITIYLLAMTVTMPIAAYLSRVWGRKQLFTSGALILFASSIYGALFYDSFIAIAFVRLLHGVAAGIMIPLSLVLLFSLYPQSFHGRISGLWGLVLTAAPAIGPFLGGVLMDLGKFHYLFWFMVPFALFVSFIGVLKLPEQRAVPRKKTSPYIIGVFACSLLCICLGLQLMGTTNLTYWLPYLFLILGIGLLYLFLRNQRNASEPMIALHLFQNRLYTASVVIVTVQHSVMFGVLILFPLMMQDVFSYSASVTGALYIPAAIFASLFAWYGGRKIDQQSTSFVKIGILLTALSILLLAFVPIHASLLVLIVIMAIRGMGMGLSNSPVVTIGLHALEEKEWHDGSALSNTLKRLSSMVMVIFITMYFDLRWTALEATVTVTEAKWQALQELWLLLGFLMIVTLPLTKVITNRTKTR</sequence>
<reference evidence="8 9" key="1">
    <citation type="submission" date="2021-01" db="EMBL/GenBank/DDBJ databases">
        <title>Genomic Encyclopedia of Type Strains, Phase IV (KMG-IV): sequencing the most valuable type-strain genomes for metagenomic binning, comparative biology and taxonomic classification.</title>
        <authorList>
            <person name="Goeker M."/>
        </authorList>
    </citation>
    <scope>NUCLEOTIDE SEQUENCE [LARGE SCALE GENOMIC DNA]</scope>
    <source>
        <strain evidence="8 9">DSM 25540</strain>
    </source>
</reference>
<evidence type="ECO:0000259" key="7">
    <source>
        <dbReference type="PROSITE" id="PS50850"/>
    </source>
</evidence>
<evidence type="ECO:0000256" key="6">
    <source>
        <dbReference type="SAM" id="Phobius"/>
    </source>
</evidence>
<dbReference type="InterPro" id="IPR011701">
    <property type="entry name" value="MFS"/>
</dbReference>
<dbReference type="Pfam" id="PF07690">
    <property type="entry name" value="MFS_1"/>
    <property type="match status" value="1"/>
</dbReference>
<comment type="subcellular location">
    <subcellularLocation>
        <location evidence="1">Cell membrane</location>
        <topology evidence="1">Multi-pass membrane protein</topology>
    </subcellularLocation>
</comment>
<feature type="transmembrane region" description="Helical" evidence="6">
    <location>
        <begin position="199"/>
        <end position="221"/>
    </location>
</feature>
<dbReference type="PANTHER" id="PTHR42718:SF9">
    <property type="entry name" value="MAJOR FACILITATOR SUPERFAMILY MULTIDRUG TRANSPORTER MFSC"/>
    <property type="match status" value="1"/>
</dbReference>
<keyword evidence="2" id="KW-0813">Transport</keyword>
<evidence type="ECO:0000256" key="3">
    <source>
        <dbReference type="ARBA" id="ARBA00022692"/>
    </source>
</evidence>
<dbReference type="Gene3D" id="1.20.1720.10">
    <property type="entry name" value="Multidrug resistance protein D"/>
    <property type="match status" value="1"/>
</dbReference>
<accession>A0ABS2P6H9</accession>
<dbReference type="EMBL" id="JAFBEC010000001">
    <property type="protein sequence ID" value="MBM7630998.1"/>
    <property type="molecule type" value="Genomic_DNA"/>
</dbReference>
<comment type="caution">
    <text evidence="8">The sequence shown here is derived from an EMBL/GenBank/DDBJ whole genome shotgun (WGS) entry which is preliminary data.</text>
</comment>
<dbReference type="RefSeq" id="WP_204695157.1">
    <property type="nucleotide sequence ID" value="NZ_JAFBEC010000001.1"/>
</dbReference>